<dbReference type="KEGG" id="mtua:CSH63_21605"/>
<dbReference type="InterPro" id="IPR003593">
    <property type="entry name" value="AAA+_ATPase"/>
</dbReference>
<evidence type="ECO:0000313" key="15">
    <source>
        <dbReference type="Proteomes" id="UP000267804"/>
    </source>
</evidence>
<feature type="transmembrane region" description="Helical" evidence="11">
    <location>
        <begin position="24"/>
        <end position="53"/>
    </location>
</feature>
<dbReference type="GO" id="GO:0016887">
    <property type="term" value="F:ATP hydrolysis activity"/>
    <property type="evidence" value="ECO:0007669"/>
    <property type="project" value="InterPro"/>
</dbReference>
<evidence type="ECO:0000256" key="10">
    <source>
        <dbReference type="ARBA" id="ARBA00023455"/>
    </source>
</evidence>
<feature type="domain" description="ABC transmembrane type-1" evidence="13">
    <location>
        <begin position="28"/>
        <end position="314"/>
    </location>
</feature>
<dbReference type="FunFam" id="3.40.50.300:FF:000221">
    <property type="entry name" value="Multidrug ABC transporter ATP-binding protein"/>
    <property type="match status" value="1"/>
</dbReference>
<dbReference type="Proteomes" id="UP000267804">
    <property type="component" value="Chromosome"/>
</dbReference>
<keyword evidence="4" id="KW-0997">Cell inner membrane</keyword>
<evidence type="ECO:0000313" key="14">
    <source>
        <dbReference type="EMBL" id="AYF30012.1"/>
    </source>
</evidence>
<dbReference type="SUPFAM" id="SSF52540">
    <property type="entry name" value="P-loop containing nucleoside triphosphate hydrolases"/>
    <property type="match status" value="1"/>
</dbReference>
<feature type="transmembrane region" description="Helical" evidence="11">
    <location>
        <begin position="65"/>
        <end position="85"/>
    </location>
</feature>
<dbReference type="RefSeq" id="WP_120571839.1">
    <property type="nucleotide sequence ID" value="NZ_CP024087.1"/>
</dbReference>
<dbReference type="PANTHER" id="PTHR43394:SF1">
    <property type="entry name" value="ATP-BINDING CASSETTE SUB-FAMILY B MEMBER 10, MITOCHONDRIAL"/>
    <property type="match status" value="1"/>
</dbReference>
<evidence type="ECO:0000256" key="11">
    <source>
        <dbReference type="SAM" id="Phobius"/>
    </source>
</evidence>
<dbReference type="InterPro" id="IPR027417">
    <property type="entry name" value="P-loop_NTPase"/>
</dbReference>
<dbReference type="InterPro" id="IPR011527">
    <property type="entry name" value="ABC1_TM_dom"/>
</dbReference>
<keyword evidence="9 11" id="KW-0472">Membrane</keyword>
<protein>
    <submittedName>
        <fullName evidence="14">ABC transporter</fullName>
    </submittedName>
</protein>
<keyword evidence="5 11" id="KW-0812">Transmembrane</keyword>
<gene>
    <name evidence="14" type="ORF">CSH63_21605</name>
</gene>
<evidence type="ECO:0000256" key="6">
    <source>
        <dbReference type="ARBA" id="ARBA00022741"/>
    </source>
</evidence>
<dbReference type="PROSITE" id="PS50893">
    <property type="entry name" value="ABC_TRANSPORTER_2"/>
    <property type="match status" value="1"/>
</dbReference>
<dbReference type="InterPro" id="IPR039421">
    <property type="entry name" value="Type_1_exporter"/>
</dbReference>
<dbReference type="EMBL" id="CP024087">
    <property type="protein sequence ID" value="AYF30012.1"/>
    <property type="molecule type" value="Genomic_DNA"/>
</dbReference>
<dbReference type="Pfam" id="PF00005">
    <property type="entry name" value="ABC_tran"/>
    <property type="match status" value="1"/>
</dbReference>
<comment type="subcellular location">
    <subcellularLocation>
        <location evidence="1">Cell inner membrane</location>
        <topology evidence="1">Multi-pass membrane protein</topology>
    </subcellularLocation>
</comment>
<feature type="transmembrane region" description="Helical" evidence="11">
    <location>
        <begin position="288"/>
        <end position="306"/>
    </location>
</feature>
<evidence type="ECO:0000256" key="9">
    <source>
        <dbReference type="ARBA" id="ARBA00023136"/>
    </source>
</evidence>
<evidence type="ECO:0000256" key="7">
    <source>
        <dbReference type="ARBA" id="ARBA00022840"/>
    </source>
</evidence>
<evidence type="ECO:0000256" key="5">
    <source>
        <dbReference type="ARBA" id="ARBA00022692"/>
    </source>
</evidence>
<accession>A0A386WQ76</accession>
<evidence type="ECO:0000256" key="2">
    <source>
        <dbReference type="ARBA" id="ARBA00022448"/>
    </source>
</evidence>
<dbReference type="Gene3D" id="3.40.50.300">
    <property type="entry name" value="P-loop containing nucleotide triphosphate hydrolases"/>
    <property type="match status" value="1"/>
</dbReference>
<sequence length="582" mass="61530">MSGEAAVPLWRGVRLMLGFARPGWWRLAAAVALAAAATAGEVAVYVVVAYVGALLFDGQAMVAQVLTWTVVALVVSVVRSGLWAWGLAISHDVAFDVLSVRLRGRLVERLHQVPLGRVTGPRAGVMRALLTDDVEELEVFVAHGVPEMVSAAVVWLAVTGWLFTVDPVLAGVAVAVVLLAFAALMRALRGSNVMQARTHAAWSAFSGAVLEVLRGLPVLHLLPGAAGHGPVRRACDCADVYAARESDWAHTFRPAGTAFAVLLAAPLAVLLPAGLWRLDIGAITPAELIVVLVVGGGYSAPLLRFYHHAMRLALLTSAANGLQELLDTPALPAVGVTSGSVAGRGRLEFREVTFVYPGVDRPAVADLSLTCEPGTMTALVGASGAGKTTLVRLAGRFFDPQTGTVLIDGVDVRDLAATRLRQLITFVFQDVFLFDDTVAANLRVGRPDATVRQMWDALRAARLDDVVEALPSGLQTPLGERGGRLSAGERQRLAIARAILHDAPIVVLDEATAHVDPDNATLVQDALSNLVAGRTLLVVAHRLRTIAGADRIAVLDGGRLVETGRHADLMAAGGRYAGWWRS</sequence>
<feature type="domain" description="ABC transporter" evidence="12">
    <location>
        <begin position="347"/>
        <end position="582"/>
    </location>
</feature>
<dbReference type="PANTHER" id="PTHR43394">
    <property type="entry name" value="ATP-DEPENDENT PERMEASE MDL1, MITOCHONDRIAL"/>
    <property type="match status" value="1"/>
</dbReference>
<evidence type="ECO:0000259" key="13">
    <source>
        <dbReference type="PROSITE" id="PS50929"/>
    </source>
</evidence>
<keyword evidence="2" id="KW-0813">Transport</keyword>
<name>A0A386WQ76_9ACTN</name>
<dbReference type="AlphaFoldDB" id="A0A386WQ76"/>
<dbReference type="SUPFAM" id="SSF90123">
    <property type="entry name" value="ABC transporter transmembrane region"/>
    <property type="match status" value="1"/>
</dbReference>
<evidence type="ECO:0000256" key="3">
    <source>
        <dbReference type="ARBA" id="ARBA00022475"/>
    </source>
</evidence>
<keyword evidence="3" id="KW-1003">Cell membrane</keyword>
<dbReference type="InterPro" id="IPR036640">
    <property type="entry name" value="ABC1_TM_sf"/>
</dbReference>
<keyword evidence="7" id="KW-0067">ATP-binding</keyword>
<dbReference type="GO" id="GO:0005524">
    <property type="term" value="F:ATP binding"/>
    <property type="evidence" value="ECO:0007669"/>
    <property type="project" value="UniProtKB-KW"/>
</dbReference>
<feature type="transmembrane region" description="Helical" evidence="11">
    <location>
        <begin position="168"/>
        <end position="188"/>
    </location>
</feature>
<dbReference type="Gene3D" id="1.20.1560.10">
    <property type="entry name" value="ABC transporter type 1, transmembrane domain"/>
    <property type="match status" value="1"/>
</dbReference>
<comment type="similarity">
    <text evidence="10">Belongs to the ABC transporter superfamily. Siderophore-Fe(3+) uptake transporter (SIUT) (TC 3.A.1.21) family.</text>
</comment>
<organism evidence="14 15">
    <name type="scientific">Micromonospora tulbaghiae</name>
    <dbReference type="NCBI Taxonomy" id="479978"/>
    <lineage>
        <taxon>Bacteria</taxon>
        <taxon>Bacillati</taxon>
        <taxon>Actinomycetota</taxon>
        <taxon>Actinomycetes</taxon>
        <taxon>Micromonosporales</taxon>
        <taxon>Micromonosporaceae</taxon>
        <taxon>Micromonospora</taxon>
    </lineage>
</organism>
<dbReference type="SMART" id="SM00382">
    <property type="entry name" value="AAA"/>
    <property type="match status" value="1"/>
</dbReference>
<evidence type="ECO:0000256" key="1">
    <source>
        <dbReference type="ARBA" id="ARBA00004429"/>
    </source>
</evidence>
<dbReference type="PROSITE" id="PS50929">
    <property type="entry name" value="ABC_TM1F"/>
    <property type="match status" value="1"/>
</dbReference>
<dbReference type="Pfam" id="PF00664">
    <property type="entry name" value="ABC_membrane"/>
    <property type="match status" value="1"/>
</dbReference>
<dbReference type="GO" id="GO:0005886">
    <property type="term" value="C:plasma membrane"/>
    <property type="evidence" value="ECO:0007669"/>
    <property type="project" value="UniProtKB-SubCell"/>
</dbReference>
<reference evidence="14 15" key="1">
    <citation type="submission" date="2017-10" db="EMBL/GenBank/DDBJ databases">
        <title>Integration of genomic and chemical information greatly accelerates assignment of the full stereostructure of myelolactone, a potent inhibitor of myeloma from a marine-derived Micromonospora.</title>
        <authorList>
            <person name="Kim M.C."/>
            <person name="Machado H."/>
            <person name="Jensen P.R."/>
            <person name="Fenical W."/>
        </authorList>
    </citation>
    <scope>NUCLEOTIDE SEQUENCE [LARGE SCALE GENOMIC DNA]</scope>
    <source>
        <strain evidence="14 15">CNY-010</strain>
    </source>
</reference>
<dbReference type="PROSITE" id="PS00211">
    <property type="entry name" value="ABC_TRANSPORTER_1"/>
    <property type="match status" value="1"/>
</dbReference>
<keyword evidence="6" id="KW-0547">Nucleotide-binding</keyword>
<dbReference type="InterPro" id="IPR017871">
    <property type="entry name" value="ABC_transporter-like_CS"/>
</dbReference>
<dbReference type="InterPro" id="IPR003439">
    <property type="entry name" value="ABC_transporter-like_ATP-bd"/>
</dbReference>
<feature type="transmembrane region" description="Helical" evidence="11">
    <location>
        <begin position="255"/>
        <end position="276"/>
    </location>
</feature>
<evidence type="ECO:0000256" key="4">
    <source>
        <dbReference type="ARBA" id="ARBA00022519"/>
    </source>
</evidence>
<evidence type="ECO:0000259" key="12">
    <source>
        <dbReference type="PROSITE" id="PS50893"/>
    </source>
</evidence>
<evidence type="ECO:0000256" key="8">
    <source>
        <dbReference type="ARBA" id="ARBA00022989"/>
    </source>
</evidence>
<keyword evidence="8 11" id="KW-1133">Transmembrane helix</keyword>
<dbReference type="GO" id="GO:0015421">
    <property type="term" value="F:ABC-type oligopeptide transporter activity"/>
    <property type="evidence" value="ECO:0007669"/>
    <property type="project" value="TreeGrafter"/>
</dbReference>
<proteinExistence type="inferred from homology"/>